<accession>A0A7S1UZH4</accession>
<feature type="region of interest" description="Disordered" evidence="11">
    <location>
        <begin position="1"/>
        <end position="35"/>
    </location>
</feature>
<keyword evidence="12" id="KW-0812">Transmembrane</keyword>
<feature type="compositionally biased region" description="Basic and acidic residues" evidence="11">
    <location>
        <begin position="551"/>
        <end position="564"/>
    </location>
</feature>
<evidence type="ECO:0000256" key="2">
    <source>
        <dbReference type="ARBA" id="ARBA00005609"/>
    </source>
</evidence>
<evidence type="ECO:0000256" key="12">
    <source>
        <dbReference type="SAM" id="Phobius"/>
    </source>
</evidence>
<dbReference type="InterPro" id="IPR029033">
    <property type="entry name" value="His_PPase_superfam"/>
</dbReference>
<dbReference type="Gene3D" id="3.40.50.11950">
    <property type="match status" value="1"/>
</dbReference>
<dbReference type="GO" id="GO:0032958">
    <property type="term" value="P:inositol phosphate biosynthetic process"/>
    <property type="evidence" value="ECO:0007669"/>
    <property type="project" value="TreeGrafter"/>
</dbReference>
<dbReference type="PANTHER" id="PTHR12750:SF9">
    <property type="entry name" value="INOSITOL HEXAKISPHOSPHATE AND DIPHOSPHOINOSITOL-PENTAKISPHOSPHATE KINASE"/>
    <property type="match status" value="1"/>
</dbReference>
<feature type="compositionally biased region" description="Basic and acidic residues" evidence="11">
    <location>
        <begin position="1206"/>
        <end position="1217"/>
    </location>
</feature>
<evidence type="ECO:0000313" key="14">
    <source>
        <dbReference type="EMBL" id="CAD9283223.1"/>
    </source>
</evidence>
<keyword evidence="7 10" id="KW-0067">ATP-binding</keyword>
<keyword evidence="4 10" id="KW-0808">Transferase</keyword>
<dbReference type="EC" id="2.7.4.24" evidence="10"/>
<dbReference type="InterPro" id="IPR037446">
    <property type="entry name" value="His_Pase_VIP1"/>
</dbReference>
<evidence type="ECO:0000256" key="10">
    <source>
        <dbReference type="RuleBase" id="RU365032"/>
    </source>
</evidence>
<gene>
    <name evidence="14" type="ORF">GOCE00092_LOCUS12135</name>
</gene>
<dbReference type="PANTHER" id="PTHR12750">
    <property type="entry name" value="DIPHOSPHOINOSITOL PENTAKISPHOSPHATE KINASE"/>
    <property type="match status" value="1"/>
</dbReference>
<dbReference type="Gene3D" id="3.40.50.1240">
    <property type="entry name" value="Phosphoglycerate mutase-like"/>
    <property type="match status" value="1"/>
</dbReference>
<evidence type="ECO:0000256" key="3">
    <source>
        <dbReference type="ARBA" id="ARBA00022490"/>
    </source>
</evidence>
<comment type="catalytic activity">
    <reaction evidence="9">
        <text>1D-myo-inositol hexakisphosphate + ATP = 1-diphospho-1D-myo-inositol 2,3,4,5,6-pentakisphosphate + ADP</text>
        <dbReference type="Rhea" id="RHEA:37459"/>
        <dbReference type="ChEBI" id="CHEBI:30616"/>
        <dbReference type="ChEBI" id="CHEBI:58130"/>
        <dbReference type="ChEBI" id="CHEBI:74946"/>
        <dbReference type="ChEBI" id="CHEBI:456216"/>
        <dbReference type="EC" id="2.7.4.24"/>
    </reaction>
    <physiologicalReaction direction="left-to-right" evidence="9">
        <dbReference type="Rhea" id="RHEA:37460"/>
    </physiologicalReaction>
</comment>
<comment type="subcellular location">
    <subcellularLocation>
        <location evidence="1 10">Cytoplasm</location>
        <location evidence="1 10">Cytosol</location>
    </subcellularLocation>
</comment>
<dbReference type="InterPro" id="IPR000560">
    <property type="entry name" value="His_Pase_clade-2"/>
</dbReference>
<keyword evidence="5 10" id="KW-0547">Nucleotide-binding</keyword>
<keyword evidence="12" id="KW-1133">Transmembrane helix</keyword>
<evidence type="ECO:0000256" key="8">
    <source>
        <dbReference type="ARBA" id="ARBA00033696"/>
    </source>
</evidence>
<protein>
    <recommendedName>
        <fullName evidence="10">Inositol hexakisphosphate and diphosphoinositol-pentakisphosphate kinase</fullName>
        <ecNumber evidence="10">2.7.4.24</ecNumber>
    </recommendedName>
</protein>
<reference evidence="14" key="1">
    <citation type="submission" date="2021-01" db="EMBL/GenBank/DDBJ databases">
        <authorList>
            <person name="Corre E."/>
            <person name="Pelletier E."/>
            <person name="Niang G."/>
            <person name="Scheremetjew M."/>
            <person name="Finn R."/>
            <person name="Kale V."/>
            <person name="Holt S."/>
            <person name="Cochrane G."/>
            <person name="Meng A."/>
            <person name="Brown T."/>
            <person name="Cohen L."/>
        </authorList>
    </citation>
    <scope>NUCLEOTIDE SEQUENCE</scope>
    <source>
        <strain evidence="14">CCMP 410</strain>
    </source>
</reference>
<sequence length="1337" mass="149005">MKHPQMTDPASADSVEPPLVEGEKLVPIKLGDGEGDLLKTRDKAEGVIFTLPKSVDTTPSSSVHGFGSTEQAAVLASVTAQPQMPAEKPKLSKKKSQVPFIKAAVADEELENCPTGRIRLGICAMDKKARSKPMAEILSRLDENLFRVIFFGDQLILDAPVSEWPVVDVLVAFHSKGYPLEKAREYASLNKPFVLNDLAMQEDIKDRRAVYDLLEASGIDVPRHVYLSRDGYGSKGTGAGNGANEQEVNEFDDHIEVNGVVINKPFVEKPVDADDHNITIYYPSSAGGGCKKLFRKIGNRSSEFYPDVSEVRRDGSYIYEAFLETQGTDVKMYTVGPEYGHAEARKSPTVDGKVERDPDGKEIRFPVILTLREKEIARRIVLGFKQFVCGFDLLRVQEGDQLVSYVCDVNGFSFVKNSRKYYDDCSQVLSEHILAAIRPNMLRCFSTLDPLVTTALNLQDAFRNKEPSAFQRVTRMLTGHQPETADLGVIEGGDGPASPSRSEATVEMASYPNNGGATTLEDGAVPVREIPDVLTSEPASMGSSCASSQGDRAEASKLRGDSLPGSHEEELRCVIAVVRHGDRTPKQKLKVNTTEPRILEYFHKHAASCKKDLKVKAKAPMKEFLDTVKIMIKEKEEGRGTSGDFSEHTILYKLLHMRDVLERWKISGLNRKLQIKPRKTEECSDQNGETTLRCTEVQLILKWGGNLTKLGEKQSIHLGQRLRHDLYPDAPGGGILRLHSTFRHDLKIKTSDEGRVMKTAAAFAKGLLELEGEIPPILVSLVHKEKDSLHMLDPSGNKEVKAELDECKDRINKNLQRDIDYEKATEEEREAIVGPSDLTSLHNAFKNVGNPRMTLFRIYNTIGELVSQLEEMLGSMASGDENVNEGGEGLKGECDSYQALSGVKLYKGETLLELTERWRFIHHRLYDEETGLFDLSRVPEVHDHSRFDMLHNPHLGLSSTLGKLYELAKVMADCVVPQEYGTTIAEKRSIGSKMCGALLDKIKYDLIIARTDNRTDMRYMINMEYGSDLPINSMGRRIRTRLYFTSESHLHTMLNVLRFGGVDGQTSFLSDDGKALIHDTPELCYLTQVVLRLFEDTSCVSDNPARYRVELLFSPGATATPMHMAELERDSDSSRFETDRLRTISREGLTCEEVEAFLTTCISAGTVEDDDQYDNLSMSTMTDDWKRKNKLPIVKSSNKAFSPPRTDSRKGVVDAKQTETGSSDVIAGVGYTTTKQDREPPTMERSSSLVANTNESSLSVRNASREIELTNISKGDDVDENKEDEFSRSARVLARQYMLKVAALGCLVVGAGCIILAMNLREQSRPPRRRWTVANRR</sequence>
<dbReference type="GO" id="GO:0005524">
    <property type="term" value="F:ATP binding"/>
    <property type="evidence" value="ECO:0007669"/>
    <property type="project" value="UniProtKB-KW"/>
</dbReference>
<evidence type="ECO:0000256" key="7">
    <source>
        <dbReference type="ARBA" id="ARBA00022840"/>
    </source>
</evidence>
<evidence type="ECO:0000256" key="9">
    <source>
        <dbReference type="ARBA" id="ARBA00034629"/>
    </source>
</evidence>
<name>A0A7S1UZH4_9STRA</name>
<evidence type="ECO:0000256" key="11">
    <source>
        <dbReference type="SAM" id="MobiDB-lite"/>
    </source>
</evidence>
<feature type="compositionally biased region" description="Polar residues" evidence="11">
    <location>
        <begin position="537"/>
        <end position="550"/>
    </location>
</feature>
<dbReference type="Pfam" id="PF18086">
    <property type="entry name" value="PPIP5K2_N"/>
    <property type="match status" value="1"/>
</dbReference>
<dbReference type="InterPro" id="IPR040557">
    <property type="entry name" value="VIP1_N"/>
</dbReference>
<dbReference type="FunFam" id="3.30.470.20:FF:000003">
    <property type="entry name" value="Inositol hexakisphosphate and diphosphoinositol-pentakisphosphate kinase"/>
    <property type="match status" value="1"/>
</dbReference>
<dbReference type="InterPro" id="IPR033379">
    <property type="entry name" value="Acid_Pase_AS"/>
</dbReference>
<keyword evidence="6 10" id="KW-0418">Kinase</keyword>
<evidence type="ECO:0000256" key="4">
    <source>
        <dbReference type="ARBA" id="ARBA00022679"/>
    </source>
</evidence>
<comment type="similarity">
    <text evidence="2 10">Belongs to the histidine acid phosphatase family. VIP1 subfamily.</text>
</comment>
<dbReference type="SUPFAM" id="SSF53254">
    <property type="entry name" value="Phosphoglycerate mutase-like"/>
    <property type="match status" value="1"/>
</dbReference>
<evidence type="ECO:0000256" key="5">
    <source>
        <dbReference type="ARBA" id="ARBA00022741"/>
    </source>
</evidence>
<organism evidence="14">
    <name type="scientific">Grammatophora oceanica</name>
    <dbReference type="NCBI Taxonomy" id="210454"/>
    <lineage>
        <taxon>Eukaryota</taxon>
        <taxon>Sar</taxon>
        <taxon>Stramenopiles</taxon>
        <taxon>Ochrophyta</taxon>
        <taxon>Bacillariophyta</taxon>
        <taxon>Fragilariophyceae</taxon>
        <taxon>Fragilariophycidae</taxon>
        <taxon>Rhabdonematales</taxon>
        <taxon>Grammatophoraceae</taxon>
        <taxon>Grammatophora</taxon>
    </lineage>
</organism>
<evidence type="ECO:0000259" key="13">
    <source>
        <dbReference type="Pfam" id="PF18086"/>
    </source>
</evidence>
<comment type="catalytic activity">
    <reaction evidence="8">
        <text>5-diphospho-1D-myo-inositol 1,2,3,4,6-pentakisphosphate + ATP + H(+) = 1,5-bis(diphospho)-1D-myo-inositol 2,3,4,6-tetrakisphosphate + ADP</text>
        <dbReference type="Rhea" id="RHEA:10276"/>
        <dbReference type="ChEBI" id="CHEBI:15378"/>
        <dbReference type="ChEBI" id="CHEBI:30616"/>
        <dbReference type="ChEBI" id="CHEBI:58628"/>
        <dbReference type="ChEBI" id="CHEBI:77983"/>
        <dbReference type="ChEBI" id="CHEBI:456216"/>
        <dbReference type="EC" id="2.7.4.24"/>
    </reaction>
    <physiologicalReaction direction="left-to-right" evidence="8">
        <dbReference type="Rhea" id="RHEA:10277"/>
    </physiologicalReaction>
</comment>
<dbReference type="GO" id="GO:0033857">
    <property type="term" value="F:5-diphosphoinositol pentakisphosphate 1-kinase activity"/>
    <property type="evidence" value="ECO:0007669"/>
    <property type="project" value="TreeGrafter"/>
</dbReference>
<feature type="region of interest" description="Disordered" evidence="11">
    <location>
        <begin position="1196"/>
        <end position="1218"/>
    </location>
</feature>
<keyword evidence="3 10" id="KW-0963">Cytoplasm</keyword>
<dbReference type="Gene3D" id="3.30.470.20">
    <property type="entry name" value="ATP-grasp fold, B domain"/>
    <property type="match status" value="1"/>
</dbReference>
<feature type="domain" description="VIP1 N-terminal" evidence="13">
    <location>
        <begin position="118"/>
        <end position="206"/>
    </location>
</feature>
<dbReference type="EMBL" id="HBGK01023425">
    <property type="protein sequence ID" value="CAD9283223.1"/>
    <property type="molecule type" value="Transcribed_RNA"/>
</dbReference>
<keyword evidence="12" id="KW-0472">Membrane</keyword>
<dbReference type="Pfam" id="PF00328">
    <property type="entry name" value="His_Phos_2"/>
    <property type="match status" value="1"/>
</dbReference>
<proteinExistence type="inferred from homology"/>
<dbReference type="PROSITE" id="PS00616">
    <property type="entry name" value="HIS_ACID_PHOSPHAT_1"/>
    <property type="match status" value="1"/>
</dbReference>
<feature type="region of interest" description="Disordered" evidence="11">
    <location>
        <begin position="535"/>
        <end position="564"/>
    </location>
</feature>
<dbReference type="GO" id="GO:0000828">
    <property type="term" value="F:inositol hexakisphosphate kinase activity"/>
    <property type="evidence" value="ECO:0007669"/>
    <property type="project" value="TreeGrafter"/>
</dbReference>
<dbReference type="GO" id="GO:0005829">
    <property type="term" value="C:cytosol"/>
    <property type="evidence" value="ECO:0007669"/>
    <property type="project" value="UniProtKB-SubCell"/>
</dbReference>
<dbReference type="CDD" id="cd07061">
    <property type="entry name" value="HP_HAP_like"/>
    <property type="match status" value="1"/>
</dbReference>
<feature type="transmembrane region" description="Helical" evidence="12">
    <location>
        <begin position="1297"/>
        <end position="1320"/>
    </location>
</feature>
<dbReference type="GO" id="GO:0006020">
    <property type="term" value="P:inositol metabolic process"/>
    <property type="evidence" value="ECO:0007669"/>
    <property type="project" value="TreeGrafter"/>
</dbReference>
<evidence type="ECO:0000256" key="6">
    <source>
        <dbReference type="ARBA" id="ARBA00022777"/>
    </source>
</evidence>
<evidence type="ECO:0000256" key="1">
    <source>
        <dbReference type="ARBA" id="ARBA00004514"/>
    </source>
</evidence>
<comment type="function">
    <text evidence="10">Bifunctional inositol kinase that acts in concert with the IP6K kinases to synthesize the diphosphate group-containing inositol pyrophosphates diphosphoinositol pentakisphosphate, PP-InsP5, and bis-diphosphoinositol tetrakisphosphate, (PP)2-InsP4. PP-InsP5 and (PP)2-InsP4, also respectively called InsP7 and InsP8, may regulate a variety of cellular processes, including apoptosis, vesicle trafficking, cytoskeletal dynamics, and exocytosis. Phosphorylates inositol hexakisphosphate (InsP6).</text>
</comment>